<comment type="similarity">
    <text evidence="2">Belongs to the TRAFAC class myosin-kinesin ATPase superfamily. Kinesin family.</text>
</comment>
<evidence type="ECO:0000256" key="3">
    <source>
        <dbReference type="SAM" id="MobiDB-lite"/>
    </source>
</evidence>
<dbReference type="InterPro" id="IPR027417">
    <property type="entry name" value="P-loop_NTPase"/>
</dbReference>
<organism evidence="5 6">
    <name type="scientific">Coccomyxa viridis</name>
    <dbReference type="NCBI Taxonomy" id="1274662"/>
    <lineage>
        <taxon>Eukaryota</taxon>
        <taxon>Viridiplantae</taxon>
        <taxon>Chlorophyta</taxon>
        <taxon>core chlorophytes</taxon>
        <taxon>Trebouxiophyceae</taxon>
        <taxon>Trebouxiophyceae incertae sedis</taxon>
        <taxon>Coccomyxaceae</taxon>
        <taxon>Coccomyxa</taxon>
    </lineage>
</organism>
<dbReference type="InterPro" id="IPR036961">
    <property type="entry name" value="Kinesin_motor_dom_sf"/>
</dbReference>
<protein>
    <submittedName>
        <fullName evidence="5">G2609 protein</fullName>
    </submittedName>
</protein>
<feature type="binding site" evidence="2">
    <location>
        <begin position="95"/>
        <end position="102"/>
    </location>
    <ligand>
        <name>ATP</name>
        <dbReference type="ChEBI" id="CHEBI:30616"/>
    </ligand>
</feature>
<dbReference type="Gene3D" id="3.40.850.10">
    <property type="entry name" value="Kinesin motor domain"/>
    <property type="match status" value="1"/>
</dbReference>
<evidence type="ECO:0000313" key="5">
    <source>
        <dbReference type="EMBL" id="CAL5220571.1"/>
    </source>
</evidence>
<dbReference type="PROSITE" id="PS50067">
    <property type="entry name" value="KINESIN_MOTOR_2"/>
    <property type="match status" value="1"/>
</dbReference>
<feature type="region of interest" description="Disordered" evidence="3">
    <location>
        <begin position="249"/>
        <end position="275"/>
    </location>
</feature>
<evidence type="ECO:0000256" key="1">
    <source>
        <dbReference type="ARBA" id="ARBA00023175"/>
    </source>
</evidence>
<evidence type="ECO:0000259" key="4">
    <source>
        <dbReference type="PROSITE" id="PS50067"/>
    </source>
</evidence>
<evidence type="ECO:0000256" key="2">
    <source>
        <dbReference type="PROSITE-ProRule" id="PRU00283"/>
    </source>
</evidence>
<dbReference type="InterPro" id="IPR027640">
    <property type="entry name" value="Kinesin-like_fam"/>
</dbReference>
<name>A0ABP1FMH0_9CHLO</name>
<sequence length="488" mass="52103">MVPSNDAQDCNTSNVRVIARMRPPVAPQKPDCIACTSDTTLEMKSQDGSSLHFTFNKVHGLPTGAGNTQADIFSDVQDIVLSTLEGLNGCIMAYGQTGSGKTYTIAGDPESNSEQGLLTRSVNCLAQGSKEITDGSQFQVHLSVVEIYCESIKDLLSDGPGSTSLALQQDKELGTIIAGATKVALTDASNLVELTQQALAKRTVATTRIDSSCAASCGSTCLVTLTVQRHLPDGSVMHGKLTLADLAGSEWQEDITEEPEPETIEESSSEERLPIDPSLSALGDVVKALADNPFGRIPYKGSMLTQALKDTLNIEASMAFIICCSSAASNAGETLSSVRFDTLAKGIMNTMQVDSLSILADINNAQQSLESSIMKFMQDLKEEEADAQAPAVRRVAGMLAAHAQLKDGIARLGKLHEMIAMLHLDTMMKTEQIHEDTQRLDERVIKAEAKVNKQTKRVERMLAIGEAMLGLENCAALQALNLAGAPES</sequence>
<keyword evidence="2" id="KW-0547">Nucleotide-binding</keyword>
<feature type="compositionally biased region" description="Acidic residues" evidence="3">
    <location>
        <begin position="251"/>
        <end position="268"/>
    </location>
</feature>
<dbReference type="SMART" id="SM00129">
    <property type="entry name" value="KISc"/>
    <property type="match status" value="1"/>
</dbReference>
<dbReference type="PRINTS" id="PR00380">
    <property type="entry name" value="KINESINHEAVY"/>
</dbReference>
<reference evidence="5 6" key="1">
    <citation type="submission" date="2024-06" db="EMBL/GenBank/DDBJ databases">
        <authorList>
            <person name="Kraege A."/>
            <person name="Thomma B."/>
        </authorList>
    </citation>
    <scope>NUCLEOTIDE SEQUENCE [LARGE SCALE GENOMIC DNA]</scope>
</reference>
<dbReference type="Proteomes" id="UP001497392">
    <property type="component" value="Unassembled WGS sequence"/>
</dbReference>
<evidence type="ECO:0000313" key="6">
    <source>
        <dbReference type="Proteomes" id="UP001497392"/>
    </source>
</evidence>
<feature type="domain" description="Kinesin motor" evidence="4">
    <location>
        <begin position="14"/>
        <end position="347"/>
    </location>
</feature>
<dbReference type="SUPFAM" id="SSF52540">
    <property type="entry name" value="P-loop containing nucleoside triphosphate hydrolases"/>
    <property type="match status" value="1"/>
</dbReference>
<dbReference type="EMBL" id="CAXHTA020000004">
    <property type="protein sequence ID" value="CAL5220571.1"/>
    <property type="molecule type" value="Genomic_DNA"/>
</dbReference>
<dbReference type="InterPro" id="IPR001752">
    <property type="entry name" value="Kinesin_motor_dom"/>
</dbReference>
<keyword evidence="6" id="KW-1185">Reference proteome</keyword>
<comment type="caution">
    <text evidence="5">The sequence shown here is derived from an EMBL/GenBank/DDBJ whole genome shotgun (WGS) entry which is preliminary data.</text>
</comment>
<proteinExistence type="inferred from homology"/>
<dbReference type="PANTHER" id="PTHR24115">
    <property type="entry name" value="KINESIN-RELATED"/>
    <property type="match status" value="1"/>
</dbReference>
<dbReference type="PANTHER" id="PTHR24115:SF9">
    <property type="entry name" value="KINESIN HEAVY CHAIN"/>
    <property type="match status" value="1"/>
</dbReference>
<accession>A0ABP1FMH0</accession>
<keyword evidence="1 2" id="KW-0505">Motor protein</keyword>
<gene>
    <name evidence="5" type="primary">g2609</name>
    <name evidence="5" type="ORF">VP750_LOCUS2230</name>
</gene>
<dbReference type="Pfam" id="PF00225">
    <property type="entry name" value="Kinesin"/>
    <property type="match status" value="1"/>
</dbReference>
<keyword evidence="2" id="KW-0067">ATP-binding</keyword>